<evidence type="ECO:0000256" key="3">
    <source>
        <dbReference type="ARBA" id="ARBA00022528"/>
    </source>
</evidence>
<evidence type="ECO:0000256" key="1">
    <source>
        <dbReference type="ARBA" id="ARBA00004474"/>
    </source>
</evidence>
<dbReference type="Gene3D" id="1.10.600.10">
    <property type="entry name" value="Farnesyl Diphosphate Synthase"/>
    <property type="match status" value="1"/>
</dbReference>
<dbReference type="InterPro" id="IPR036965">
    <property type="entry name" value="Terpene_synth_N_sf"/>
</dbReference>
<feature type="domain" description="Terpene synthase N-terminal" evidence="6">
    <location>
        <begin position="223"/>
        <end position="423"/>
    </location>
</feature>
<evidence type="ECO:0000256" key="5">
    <source>
        <dbReference type="ARBA" id="ARBA00022946"/>
    </source>
</evidence>
<dbReference type="PANTHER" id="PTHR31739:SF30">
    <property type="entry name" value="COPAL-8-OL DIPHOSPHATE HYDRATASE, CHLOROPLASTIC"/>
    <property type="match status" value="1"/>
</dbReference>
<dbReference type="Gene3D" id="1.50.10.130">
    <property type="entry name" value="Terpene synthase, N-terminal domain"/>
    <property type="match status" value="1"/>
</dbReference>
<reference evidence="7" key="1">
    <citation type="journal article" date="2012" name="J. Exp. Bot.">
        <title>Genome-wide identification and characterization of novel genes involved in terpenoid biosynthesis in Salvia miltiorrhiza.</title>
        <authorList>
            <person name="Ma Y."/>
            <person name="Yuan L."/>
            <person name="Wu B."/>
            <person name="Li X."/>
            <person name="Chen S."/>
            <person name="Lu S."/>
        </authorList>
    </citation>
    <scope>NUCLEOTIDE SEQUENCE</scope>
</reference>
<keyword evidence="5" id="KW-0809">Transit peptide</keyword>
<keyword evidence="3" id="KW-0150">Chloroplast</keyword>
<dbReference type="GO" id="GO:0010333">
    <property type="term" value="F:terpene synthase activity"/>
    <property type="evidence" value="ECO:0007669"/>
    <property type="project" value="InterPro"/>
</dbReference>
<evidence type="ECO:0000313" key="7">
    <source>
        <dbReference type="EMBL" id="AEZ55684.1"/>
    </source>
</evidence>
<dbReference type="GO" id="GO:0009507">
    <property type="term" value="C:chloroplast"/>
    <property type="evidence" value="ECO:0007669"/>
    <property type="project" value="TreeGrafter"/>
</dbReference>
<gene>
    <name evidence="7" type="primary">CPS2</name>
</gene>
<protein>
    <submittedName>
        <fullName evidence="7">Copalyl diphosphate synthase 2</fullName>
    </submittedName>
</protein>
<dbReference type="Pfam" id="PF01397">
    <property type="entry name" value="Terpene_synth"/>
    <property type="match status" value="1"/>
</dbReference>
<dbReference type="AlphaFoldDB" id="H6VLG0"/>
<dbReference type="GO" id="GO:0009686">
    <property type="term" value="P:gibberellin biosynthetic process"/>
    <property type="evidence" value="ECO:0007669"/>
    <property type="project" value="TreeGrafter"/>
</dbReference>
<comment type="similarity">
    <text evidence="2">Belongs to the terpene synthase family.</text>
</comment>
<dbReference type="InterPro" id="IPR008949">
    <property type="entry name" value="Isoprenoid_synthase_dom_sf"/>
</dbReference>
<dbReference type="Gene3D" id="1.50.10.160">
    <property type="match status" value="1"/>
</dbReference>
<accession>H6VLG0</accession>
<organism evidence="7">
    <name type="scientific">Salvia miltiorrhiza</name>
    <name type="common">Chinese sage</name>
    <dbReference type="NCBI Taxonomy" id="226208"/>
    <lineage>
        <taxon>Eukaryota</taxon>
        <taxon>Viridiplantae</taxon>
        <taxon>Streptophyta</taxon>
        <taxon>Embryophyta</taxon>
        <taxon>Tracheophyta</taxon>
        <taxon>Spermatophyta</taxon>
        <taxon>Magnoliopsida</taxon>
        <taxon>eudicotyledons</taxon>
        <taxon>Gunneridae</taxon>
        <taxon>Pentapetalae</taxon>
        <taxon>asterids</taxon>
        <taxon>lamiids</taxon>
        <taxon>Lamiales</taxon>
        <taxon>Lamiaceae</taxon>
        <taxon>Nepetoideae</taxon>
        <taxon>Mentheae</taxon>
        <taxon>Salviinae</taxon>
        <taxon>Salvia</taxon>
        <taxon>Salvia incertae sedis</taxon>
    </lineage>
</organism>
<dbReference type="InterPro" id="IPR008930">
    <property type="entry name" value="Terpenoid_cyclase/PrenylTrfase"/>
</dbReference>
<dbReference type="SUPFAM" id="SSF48239">
    <property type="entry name" value="Terpenoid cyclases/Protein prenyltransferases"/>
    <property type="match status" value="2"/>
</dbReference>
<dbReference type="GO" id="GO:0102161">
    <property type="term" value="F:copal-8-ol diphosphate synthase activity"/>
    <property type="evidence" value="ECO:0007669"/>
    <property type="project" value="UniProtKB-ARBA"/>
</dbReference>
<proteinExistence type="inferred from homology"/>
<keyword evidence="4" id="KW-0934">Plastid</keyword>
<dbReference type="SFLD" id="SFLDG01014">
    <property type="entry name" value="Terpene_Cyclase_Like_1_N-term"/>
    <property type="match status" value="1"/>
</dbReference>
<name>H6VLG0_SALMI</name>
<dbReference type="PANTHER" id="PTHR31739">
    <property type="entry name" value="ENT-COPALYL DIPHOSPHATE SYNTHASE, CHLOROPLASTIC"/>
    <property type="match status" value="1"/>
</dbReference>
<dbReference type="SUPFAM" id="SSF48576">
    <property type="entry name" value="Terpenoid synthases"/>
    <property type="match status" value="1"/>
</dbReference>
<dbReference type="SFLD" id="SFLDG01605">
    <property type="entry name" value="Terpene_Cyclase_Like_1_N-term"/>
    <property type="match status" value="1"/>
</dbReference>
<dbReference type="InterPro" id="IPR050148">
    <property type="entry name" value="Terpene_synthase-like"/>
</dbReference>
<dbReference type="GO" id="GO:0000287">
    <property type="term" value="F:magnesium ion binding"/>
    <property type="evidence" value="ECO:0007669"/>
    <property type="project" value="TreeGrafter"/>
</dbReference>
<sequence>MKPRSPRTHRPRFLVIAVASLDEVQVSEKDTHLRTPNEINKKIEDSIEYVKNLLMTSGDGRISVSPYDTSIVALIKDVKGRNAPQFPSCLEWIAQHQMADGSWGDEFFCIYDRIVNTLACVIALKSWNVHAHMIQKGVAYVNENVHKLKDGNLEHMTSGFEIVVPALVQRAKDLGIQGLPYDHPLINEIAITKEGRLKKIPKDMIYQTPTTLLFSLEGLGDLEWERILQLQSGDGSFLTSPSSTAHAFMQTKDEKCLKFIDNAVKNCNGGVPHTYPVDVFARLWAVDRLQRLGISRFFQQEIKYFLDHVNSVWTENGVFSGRDSQFCDIDDTSMGIRLLKMHGYNVDPNALEHFKQQDGKFSCYGGQMIESASPIYNLYRAAQLRFPGEEILEEATKFAFNFLQEKIANNQLQEKWVISHHLIDEIKLGLKMPWYATLPRVEAAYYLRYYAGSDDVWIGKVFYRMPEISNDTYKELAVLDFNRCQAQHQFEWIYMQEWYHRSSVGEFGITKKDLLRAYFLASATVFEPERTQERLVWAKTQLVSKMIASFVGNETTLSLDQRIALVTQLGHNFDGIDEIISAMKDHALAPTLLTTFQQLLDGFNRYTRHQLKNAWSQWFMKLRQGEANGGEDAELLANTLNICAGLIAFNEDVLLHHEYTTLSTLTNKICKRLSQIKDNKVKMQALEVVDGSIKDKELEHDMQALVKLALEENGGGGVDRNIKHTFLSVVKTFYYSAYHDDETTDAHIFKVLFEPVV</sequence>
<evidence type="ECO:0000259" key="6">
    <source>
        <dbReference type="Pfam" id="PF01397"/>
    </source>
</evidence>
<dbReference type="FunFam" id="1.50.10.130:FF:000002">
    <property type="entry name" value="Ent-copalyl diphosphate synthase, chloroplastic"/>
    <property type="match status" value="1"/>
</dbReference>
<dbReference type="InterPro" id="IPR001906">
    <property type="entry name" value="Terpene_synth_N"/>
</dbReference>
<evidence type="ECO:0000256" key="2">
    <source>
        <dbReference type="ARBA" id="ARBA00006333"/>
    </source>
</evidence>
<evidence type="ECO:0000256" key="4">
    <source>
        <dbReference type="ARBA" id="ARBA00022640"/>
    </source>
</evidence>
<comment type="subcellular location">
    <subcellularLocation>
        <location evidence="1">Plastid</location>
    </subcellularLocation>
</comment>
<dbReference type="EMBL" id="JN831114">
    <property type="protein sequence ID" value="AEZ55684.1"/>
    <property type="molecule type" value="Genomic_DNA"/>
</dbReference>